<reference evidence="3 4" key="1">
    <citation type="journal article" date="2017" name="Nature">
        <title>The Apostasia genome and the evolution of orchids.</title>
        <authorList>
            <person name="Zhang G.Q."/>
            <person name="Liu K.W."/>
            <person name="Li Z."/>
            <person name="Lohaus R."/>
            <person name="Hsiao Y.Y."/>
            <person name="Niu S.C."/>
            <person name="Wang J.Y."/>
            <person name="Lin Y.C."/>
            <person name="Xu Q."/>
            <person name="Chen L.J."/>
            <person name="Yoshida K."/>
            <person name="Fujiwara S."/>
            <person name="Wang Z.W."/>
            <person name="Zhang Y.Q."/>
            <person name="Mitsuda N."/>
            <person name="Wang M."/>
            <person name="Liu G.H."/>
            <person name="Pecoraro L."/>
            <person name="Huang H.X."/>
            <person name="Xiao X.J."/>
            <person name="Lin M."/>
            <person name="Wu X.Y."/>
            <person name="Wu W.L."/>
            <person name="Chen Y.Y."/>
            <person name="Chang S.B."/>
            <person name="Sakamoto S."/>
            <person name="Ohme-Takagi M."/>
            <person name="Yagi M."/>
            <person name="Zeng S.J."/>
            <person name="Shen C.Y."/>
            <person name="Yeh C.M."/>
            <person name="Luo Y.B."/>
            <person name="Tsai W.C."/>
            <person name="Van de Peer Y."/>
            <person name="Liu Z.J."/>
        </authorList>
    </citation>
    <scope>NUCLEOTIDE SEQUENCE [LARGE SCALE GENOMIC DNA]</scope>
    <source>
        <strain evidence="4">cv. Shenzhen</strain>
        <tissue evidence="3">Stem</tissue>
    </source>
</reference>
<accession>A0A2I0A8M1</accession>
<evidence type="ECO:0000313" key="3">
    <source>
        <dbReference type="EMBL" id="PKA51900.1"/>
    </source>
</evidence>
<gene>
    <name evidence="3" type="ORF">AXF42_Ash008129</name>
</gene>
<keyword evidence="4" id="KW-1185">Reference proteome</keyword>
<organism evidence="3 4">
    <name type="scientific">Apostasia shenzhenica</name>
    <dbReference type="NCBI Taxonomy" id="1088818"/>
    <lineage>
        <taxon>Eukaryota</taxon>
        <taxon>Viridiplantae</taxon>
        <taxon>Streptophyta</taxon>
        <taxon>Embryophyta</taxon>
        <taxon>Tracheophyta</taxon>
        <taxon>Spermatophyta</taxon>
        <taxon>Magnoliopsida</taxon>
        <taxon>Liliopsida</taxon>
        <taxon>Asparagales</taxon>
        <taxon>Orchidaceae</taxon>
        <taxon>Apostasioideae</taxon>
        <taxon>Apostasia</taxon>
    </lineage>
</organism>
<feature type="region of interest" description="Disordered" evidence="1">
    <location>
        <begin position="1"/>
        <end position="24"/>
    </location>
</feature>
<evidence type="ECO:0000313" key="4">
    <source>
        <dbReference type="Proteomes" id="UP000236161"/>
    </source>
</evidence>
<dbReference type="Proteomes" id="UP000236161">
    <property type="component" value="Unassembled WGS sequence"/>
</dbReference>
<keyword evidence="2" id="KW-0472">Membrane</keyword>
<feature type="compositionally biased region" description="Polar residues" evidence="1">
    <location>
        <begin position="7"/>
        <end position="18"/>
    </location>
</feature>
<feature type="transmembrane region" description="Helical" evidence="2">
    <location>
        <begin position="105"/>
        <end position="126"/>
    </location>
</feature>
<feature type="transmembrane region" description="Helical" evidence="2">
    <location>
        <begin position="50"/>
        <end position="68"/>
    </location>
</feature>
<protein>
    <submittedName>
        <fullName evidence="3">Uncharacterized protein</fullName>
    </submittedName>
</protein>
<keyword evidence="2" id="KW-1133">Transmembrane helix</keyword>
<name>A0A2I0A8M1_9ASPA</name>
<evidence type="ECO:0000256" key="1">
    <source>
        <dbReference type="SAM" id="MobiDB-lite"/>
    </source>
</evidence>
<dbReference type="AlphaFoldDB" id="A0A2I0A8M1"/>
<proteinExistence type="predicted"/>
<evidence type="ECO:0000256" key="2">
    <source>
        <dbReference type="SAM" id="Phobius"/>
    </source>
</evidence>
<dbReference type="EMBL" id="KZ452012">
    <property type="protein sequence ID" value="PKA51900.1"/>
    <property type="molecule type" value="Genomic_DNA"/>
</dbReference>
<keyword evidence="2" id="KW-0812">Transmembrane</keyword>
<sequence length="158" mass="17429">MEVRNMENPSTPPTSAKQTRPAPSDIDSAAVSHRLQKELMSLMVSAPASWFYLWTQISLWPLLSLFLIEPLLYTSCKLTAFDALQTHYTTAIQLVGLFSSLVEDVYVMVAPPSLLHLSFATLNFVSSFDKPRSSSRALPFAHLCCSISGLSPSNSIHP</sequence>